<proteinExistence type="predicted"/>
<organism evidence="1 2">
    <name type="scientific">Clostridium tarantellae</name>
    <dbReference type="NCBI Taxonomy" id="39493"/>
    <lineage>
        <taxon>Bacteria</taxon>
        <taxon>Bacillati</taxon>
        <taxon>Bacillota</taxon>
        <taxon>Clostridia</taxon>
        <taxon>Eubacteriales</taxon>
        <taxon>Clostridiaceae</taxon>
        <taxon>Clostridium</taxon>
    </lineage>
</organism>
<dbReference type="EMBL" id="WHJC01000556">
    <property type="protein sequence ID" value="MPQ45284.1"/>
    <property type="molecule type" value="Genomic_DNA"/>
</dbReference>
<reference evidence="1 2" key="1">
    <citation type="submission" date="2019-10" db="EMBL/GenBank/DDBJ databases">
        <title>The Genome Sequence of Clostridium tarantellae Isolated from Fish Brain.</title>
        <authorList>
            <person name="Bano L."/>
            <person name="Kiel M."/>
            <person name="Sales G."/>
            <person name="Doxey A.C."/>
            <person name="Mansfield M.J."/>
            <person name="Schiavone M."/>
            <person name="Rossetto O."/>
            <person name="Pirazzini M."/>
            <person name="Dobrindt U."/>
            <person name="Montecucco C."/>
        </authorList>
    </citation>
    <scope>NUCLEOTIDE SEQUENCE [LARGE SCALE GENOMIC DNA]</scope>
    <source>
        <strain evidence="1 2">DSM 3997</strain>
    </source>
</reference>
<sequence length="44" mass="4900">MAIKNLDNNTNEIRAQITEALKEDNEGAITEALVRMAENIQSNI</sequence>
<gene>
    <name evidence="1" type="ORF">GBZ86_16325</name>
</gene>
<dbReference type="AlphaFoldDB" id="A0A6I1MQF1"/>
<dbReference type="Proteomes" id="UP000430345">
    <property type="component" value="Unassembled WGS sequence"/>
</dbReference>
<comment type="caution">
    <text evidence="1">The sequence shown here is derived from an EMBL/GenBank/DDBJ whole genome shotgun (WGS) entry which is preliminary data.</text>
</comment>
<feature type="non-terminal residue" evidence="1">
    <location>
        <position position="44"/>
    </location>
</feature>
<name>A0A6I1MQF1_9CLOT</name>
<evidence type="ECO:0000313" key="2">
    <source>
        <dbReference type="Proteomes" id="UP000430345"/>
    </source>
</evidence>
<keyword evidence="2" id="KW-1185">Reference proteome</keyword>
<evidence type="ECO:0000313" key="1">
    <source>
        <dbReference type="EMBL" id="MPQ45284.1"/>
    </source>
</evidence>
<protein>
    <submittedName>
        <fullName evidence="1">Phage major capsid protein</fullName>
    </submittedName>
</protein>
<accession>A0A6I1MQF1</accession>